<proteinExistence type="inferred from homology"/>
<dbReference type="OrthoDB" id="1848419at2759"/>
<reference evidence="8" key="1">
    <citation type="journal article" date="2019" name="Curr. Biol.">
        <title>Genome Sequence of Striga asiatica Provides Insight into the Evolution of Plant Parasitism.</title>
        <authorList>
            <person name="Yoshida S."/>
            <person name="Kim S."/>
            <person name="Wafula E.K."/>
            <person name="Tanskanen J."/>
            <person name="Kim Y.M."/>
            <person name="Honaas L."/>
            <person name="Yang Z."/>
            <person name="Spallek T."/>
            <person name="Conn C.E."/>
            <person name="Ichihashi Y."/>
            <person name="Cheong K."/>
            <person name="Cui S."/>
            <person name="Der J.P."/>
            <person name="Gundlach H."/>
            <person name="Jiao Y."/>
            <person name="Hori C."/>
            <person name="Ishida J.K."/>
            <person name="Kasahara H."/>
            <person name="Kiba T."/>
            <person name="Kim M.S."/>
            <person name="Koo N."/>
            <person name="Laohavisit A."/>
            <person name="Lee Y.H."/>
            <person name="Lumba S."/>
            <person name="McCourt P."/>
            <person name="Mortimer J.C."/>
            <person name="Mutuku J.M."/>
            <person name="Nomura T."/>
            <person name="Sasaki-Sekimoto Y."/>
            <person name="Seto Y."/>
            <person name="Wang Y."/>
            <person name="Wakatake T."/>
            <person name="Sakakibara H."/>
            <person name="Demura T."/>
            <person name="Yamaguchi S."/>
            <person name="Yoneyama K."/>
            <person name="Manabe R.I."/>
            <person name="Nelson D.C."/>
            <person name="Schulman A.H."/>
            <person name="Timko M.P."/>
            <person name="dePamphilis C.W."/>
            <person name="Choi D."/>
            <person name="Shirasu K."/>
        </authorList>
    </citation>
    <scope>NUCLEOTIDE SEQUENCE [LARGE SCALE GENOMIC DNA]</scope>
    <source>
        <strain evidence="8">cv. UVA1</strain>
    </source>
</reference>
<keyword evidence="3 6" id="KW-0713">Self-incompatibility</keyword>
<protein>
    <recommendedName>
        <fullName evidence="6">S-protein homolog</fullName>
    </recommendedName>
</protein>
<gene>
    <name evidence="7" type="ORF">STAS_11428</name>
</gene>
<dbReference type="AlphaFoldDB" id="A0A5A7PSA0"/>
<evidence type="ECO:0000256" key="1">
    <source>
        <dbReference type="ARBA" id="ARBA00004613"/>
    </source>
</evidence>
<feature type="signal peptide" evidence="6">
    <location>
        <begin position="1"/>
        <end position="25"/>
    </location>
</feature>
<name>A0A5A7PSA0_STRAF</name>
<sequence>MACSNFKNTLLFLFIIANLVHTPFASYLEIKKKCFLTSNVTVHVANMLSVNGPLLLHCRSKDDDLGIKTIGQNQEFRWTFCTNIWHTTKFWCTFQLGQKHQVIVAYEETVREFCKDNQCHWSARDDGIYLFDTEYYDWKSSY</sequence>
<accession>A0A5A7PSA0</accession>
<evidence type="ECO:0000256" key="4">
    <source>
        <dbReference type="ARBA" id="ARBA00022525"/>
    </source>
</evidence>
<dbReference type="EMBL" id="BKCP01004960">
    <property type="protein sequence ID" value="GER35167.1"/>
    <property type="molecule type" value="Genomic_DNA"/>
</dbReference>
<dbReference type="InterPro" id="IPR010264">
    <property type="entry name" value="Self-incomp_S1"/>
</dbReference>
<evidence type="ECO:0000256" key="3">
    <source>
        <dbReference type="ARBA" id="ARBA00022471"/>
    </source>
</evidence>
<keyword evidence="5 6" id="KW-0732">Signal</keyword>
<comment type="similarity">
    <text evidence="2 6">Belongs to the plant self-incompatibility (S1) protein family.</text>
</comment>
<evidence type="ECO:0000313" key="8">
    <source>
        <dbReference type="Proteomes" id="UP000325081"/>
    </source>
</evidence>
<dbReference type="PANTHER" id="PTHR31232:SF164">
    <property type="entry name" value="S-PROTEIN HOMOLOG"/>
    <property type="match status" value="1"/>
</dbReference>
<dbReference type="GO" id="GO:0060320">
    <property type="term" value="P:rejection of self pollen"/>
    <property type="evidence" value="ECO:0007669"/>
    <property type="project" value="UniProtKB-KW"/>
</dbReference>
<dbReference type="Pfam" id="PF05938">
    <property type="entry name" value="Self-incomp_S1"/>
    <property type="match status" value="1"/>
</dbReference>
<evidence type="ECO:0000256" key="6">
    <source>
        <dbReference type="RuleBase" id="RU367044"/>
    </source>
</evidence>
<keyword evidence="8" id="KW-1185">Reference proteome</keyword>
<organism evidence="7 8">
    <name type="scientific">Striga asiatica</name>
    <name type="common">Asiatic witchweed</name>
    <name type="synonym">Buchnera asiatica</name>
    <dbReference type="NCBI Taxonomy" id="4170"/>
    <lineage>
        <taxon>Eukaryota</taxon>
        <taxon>Viridiplantae</taxon>
        <taxon>Streptophyta</taxon>
        <taxon>Embryophyta</taxon>
        <taxon>Tracheophyta</taxon>
        <taxon>Spermatophyta</taxon>
        <taxon>Magnoliopsida</taxon>
        <taxon>eudicotyledons</taxon>
        <taxon>Gunneridae</taxon>
        <taxon>Pentapetalae</taxon>
        <taxon>asterids</taxon>
        <taxon>lamiids</taxon>
        <taxon>Lamiales</taxon>
        <taxon>Orobanchaceae</taxon>
        <taxon>Buchnereae</taxon>
        <taxon>Striga</taxon>
    </lineage>
</organism>
<evidence type="ECO:0000313" key="7">
    <source>
        <dbReference type="EMBL" id="GER35167.1"/>
    </source>
</evidence>
<feature type="chain" id="PRO_5025096858" description="S-protein homolog" evidence="6">
    <location>
        <begin position="26"/>
        <end position="142"/>
    </location>
</feature>
<comment type="caution">
    <text evidence="7">The sequence shown here is derived from an EMBL/GenBank/DDBJ whole genome shotgun (WGS) entry which is preliminary data.</text>
</comment>
<dbReference type="Proteomes" id="UP000325081">
    <property type="component" value="Unassembled WGS sequence"/>
</dbReference>
<comment type="subcellular location">
    <subcellularLocation>
        <location evidence="1 6">Secreted</location>
    </subcellularLocation>
</comment>
<keyword evidence="4 6" id="KW-0964">Secreted</keyword>
<dbReference type="GO" id="GO:0005576">
    <property type="term" value="C:extracellular region"/>
    <property type="evidence" value="ECO:0007669"/>
    <property type="project" value="UniProtKB-SubCell"/>
</dbReference>
<evidence type="ECO:0000256" key="5">
    <source>
        <dbReference type="ARBA" id="ARBA00022729"/>
    </source>
</evidence>
<evidence type="ECO:0000256" key="2">
    <source>
        <dbReference type="ARBA" id="ARBA00005581"/>
    </source>
</evidence>
<dbReference type="PANTHER" id="PTHR31232">
    <property type="match status" value="1"/>
</dbReference>